<accession>A0ABN1K7P1</accession>
<evidence type="ECO:0000256" key="3">
    <source>
        <dbReference type="ARBA" id="ARBA00022833"/>
    </source>
</evidence>
<dbReference type="EMBL" id="BAAAEW010000023">
    <property type="protein sequence ID" value="GAA0757448.1"/>
    <property type="molecule type" value="Genomic_DNA"/>
</dbReference>
<feature type="binding site" evidence="5">
    <location>
        <position position="303"/>
    </location>
    <ligand>
        <name>Zn(2+)</name>
        <dbReference type="ChEBI" id="CHEBI:29105"/>
        <note>catalytic</note>
    </ligand>
</feature>
<keyword evidence="4 5" id="KW-0546">Nucleotide metabolism</keyword>
<feature type="binding site" evidence="5">
    <location>
        <position position="222"/>
    </location>
    <ligand>
        <name>Zn(2+)</name>
        <dbReference type="ChEBI" id="CHEBI:29105"/>
        <note>catalytic</note>
    </ligand>
</feature>
<dbReference type="NCBIfam" id="NF006850">
    <property type="entry name" value="PRK09358.1-6"/>
    <property type="match status" value="1"/>
</dbReference>
<comment type="caution">
    <text evidence="7">The sequence shown here is derived from an EMBL/GenBank/DDBJ whole genome shotgun (WGS) entry which is preliminary data.</text>
</comment>
<keyword evidence="1 5" id="KW-0479">Metal-binding</keyword>
<protein>
    <recommendedName>
        <fullName evidence="5">Adenine deaminase</fullName>
        <shortName evidence="5">ADE</shortName>
        <ecNumber evidence="5">3.5.4.2</ecNumber>
    </recommendedName>
    <alternativeName>
        <fullName evidence="5">Adenine aminohydrolase</fullName>
        <shortName evidence="5">AAH</shortName>
    </alternativeName>
</protein>
<evidence type="ECO:0000313" key="8">
    <source>
        <dbReference type="Proteomes" id="UP001500279"/>
    </source>
</evidence>
<feature type="active site" description="Proton donor" evidence="5">
    <location>
        <position position="225"/>
    </location>
</feature>
<feature type="binding site" evidence="5">
    <location>
        <position position="44"/>
    </location>
    <ligand>
        <name>Zn(2+)</name>
        <dbReference type="ChEBI" id="CHEBI:29105"/>
        <note>catalytic</note>
    </ligand>
</feature>
<feature type="domain" description="Adenosine deaminase" evidence="6">
    <location>
        <begin position="37"/>
        <end position="357"/>
    </location>
</feature>
<dbReference type="EC" id="3.5.4.2" evidence="5"/>
<dbReference type="RefSeq" id="WP_141289021.1">
    <property type="nucleotide sequence ID" value="NZ_BAAAEW010000023.1"/>
</dbReference>
<gene>
    <name evidence="7" type="ORF">GCM10009107_37090</name>
</gene>
<dbReference type="InterPro" id="IPR028892">
    <property type="entry name" value="ADE"/>
</dbReference>
<feature type="binding site" evidence="5">
    <location>
        <position position="304"/>
    </location>
    <ligand>
        <name>substrate</name>
    </ligand>
</feature>
<feature type="site" description="Important for catalytic activity" evidence="5">
    <location>
        <position position="246"/>
    </location>
</feature>
<dbReference type="Proteomes" id="UP001500279">
    <property type="component" value="Unassembled WGS sequence"/>
</dbReference>
<dbReference type="CDD" id="cd01320">
    <property type="entry name" value="ADA"/>
    <property type="match status" value="1"/>
</dbReference>
<comment type="cofactor">
    <cofactor evidence="5">
        <name>Zn(2+)</name>
        <dbReference type="ChEBI" id="CHEBI:29105"/>
    </cofactor>
    <text evidence="5">Binds 1 zinc ion per subunit.</text>
</comment>
<dbReference type="SUPFAM" id="SSF51556">
    <property type="entry name" value="Metallo-dependent hydrolases"/>
    <property type="match status" value="1"/>
</dbReference>
<sequence length="368" mass="40302">MPAVPAVAAAAPSVPLDDTLFDRIPRAALPALLARMPKAELHIHIEGSLEPELIFKLAQRNQVALRYASVEALRQAYAFTDLQSFLDIYYAGASVLLQEQDFYDMAWAYFEKAKADNVVHAELFFDPQTHTARGVAMETVMRGLSRACNDAHDQLGVSGALILCFLRHLSEEDAFATLEEAEPFLELFIGVGLDSSERGHPPGKFERVFARAKELGLHRVAHAGEEGPAAYVRDALDLLGAQRIDHGVRSIDDPALMRRLAAEQIPLTVCPLSNLKLCVVGTLADHPLPALLAAGLVATVNSDDPAYFGGYLNQNYLETFEALPQLGPREAYILARNSFDASFVSDLRKERWTEMLDAVFVEAANSGA</sequence>
<evidence type="ECO:0000313" key="7">
    <source>
        <dbReference type="EMBL" id="GAA0757448.1"/>
    </source>
</evidence>
<dbReference type="InterPro" id="IPR032466">
    <property type="entry name" value="Metal_Hydrolase"/>
</dbReference>
<keyword evidence="3 5" id="KW-0862">Zinc</keyword>
<keyword evidence="8" id="KW-1185">Reference proteome</keyword>
<dbReference type="Gene3D" id="3.20.20.140">
    <property type="entry name" value="Metal-dependent hydrolases"/>
    <property type="match status" value="1"/>
</dbReference>
<evidence type="ECO:0000256" key="5">
    <source>
        <dbReference type="HAMAP-Rule" id="MF_01962"/>
    </source>
</evidence>
<evidence type="ECO:0000256" key="1">
    <source>
        <dbReference type="ARBA" id="ARBA00022723"/>
    </source>
</evidence>
<proteinExistence type="inferred from homology"/>
<dbReference type="InterPro" id="IPR001365">
    <property type="entry name" value="A_deaminase_dom"/>
</dbReference>
<dbReference type="PANTHER" id="PTHR43114:SF6">
    <property type="entry name" value="ADENINE DEAMINASE"/>
    <property type="match status" value="1"/>
</dbReference>
<dbReference type="InterPro" id="IPR006330">
    <property type="entry name" value="Ado/ade_deaminase"/>
</dbReference>
<evidence type="ECO:0000256" key="4">
    <source>
        <dbReference type="ARBA" id="ARBA00023080"/>
    </source>
</evidence>
<dbReference type="PANTHER" id="PTHR43114">
    <property type="entry name" value="ADENINE DEAMINASE"/>
    <property type="match status" value="1"/>
</dbReference>
<keyword evidence="2 5" id="KW-0378">Hydrolase</keyword>
<comment type="similarity">
    <text evidence="5">Belongs to the metallo-dependent hydrolases superfamily. Adenosine and AMP deaminases family. Adenine deaminase type 2 subfamily.</text>
</comment>
<dbReference type="Pfam" id="PF00962">
    <property type="entry name" value="A_deaminase"/>
    <property type="match status" value="1"/>
</dbReference>
<reference evidence="7 8" key="1">
    <citation type="journal article" date="2019" name="Int. J. Syst. Evol. Microbiol.">
        <title>The Global Catalogue of Microorganisms (GCM) 10K type strain sequencing project: providing services to taxonomists for standard genome sequencing and annotation.</title>
        <authorList>
            <consortium name="The Broad Institute Genomics Platform"/>
            <consortium name="The Broad Institute Genome Sequencing Center for Infectious Disease"/>
            <person name="Wu L."/>
            <person name="Ma J."/>
        </authorList>
    </citation>
    <scope>NUCLEOTIDE SEQUENCE [LARGE SCALE GENOMIC DNA]</scope>
    <source>
        <strain evidence="7 8">JCM 15503</strain>
    </source>
</reference>
<dbReference type="HAMAP" id="MF_01962">
    <property type="entry name" value="Adenine_deaminase"/>
    <property type="match status" value="1"/>
</dbReference>
<feature type="binding site" evidence="5">
    <location>
        <position position="42"/>
    </location>
    <ligand>
        <name>Zn(2+)</name>
        <dbReference type="ChEBI" id="CHEBI:29105"/>
        <note>catalytic</note>
    </ligand>
</feature>
<name>A0ABN1K7P1_9BURK</name>
<organism evidence="7 8">
    <name type="scientific">Ideonella azotifigens</name>
    <dbReference type="NCBI Taxonomy" id="513160"/>
    <lineage>
        <taxon>Bacteria</taxon>
        <taxon>Pseudomonadati</taxon>
        <taxon>Pseudomonadota</taxon>
        <taxon>Betaproteobacteria</taxon>
        <taxon>Burkholderiales</taxon>
        <taxon>Sphaerotilaceae</taxon>
        <taxon>Ideonella</taxon>
    </lineage>
</organism>
<evidence type="ECO:0000256" key="2">
    <source>
        <dbReference type="ARBA" id="ARBA00022801"/>
    </source>
</evidence>
<dbReference type="NCBIfam" id="TIGR01430">
    <property type="entry name" value="aden_deam"/>
    <property type="match status" value="1"/>
</dbReference>
<evidence type="ECO:0000259" key="6">
    <source>
        <dbReference type="Pfam" id="PF00962"/>
    </source>
</evidence>
<comment type="function">
    <text evidence="5">Catalyzes the hydrolytic deamination of adenine to hypoxanthine. Plays an important role in the purine salvage pathway and in nitrogen catabolism.</text>
</comment>
<comment type="catalytic activity">
    <reaction evidence="5">
        <text>adenine + H2O + H(+) = hypoxanthine + NH4(+)</text>
        <dbReference type="Rhea" id="RHEA:23688"/>
        <dbReference type="ChEBI" id="CHEBI:15377"/>
        <dbReference type="ChEBI" id="CHEBI:15378"/>
        <dbReference type="ChEBI" id="CHEBI:16708"/>
        <dbReference type="ChEBI" id="CHEBI:17368"/>
        <dbReference type="ChEBI" id="CHEBI:28938"/>
        <dbReference type="EC" id="3.5.4.2"/>
    </reaction>
</comment>